<feature type="compositionally biased region" description="Polar residues" evidence="12">
    <location>
        <begin position="117"/>
        <end position="126"/>
    </location>
</feature>
<dbReference type="HOGENOM" id="CLU_001103_22_2_1"/>
<dbReference type="InterPro" id="IPR044876">
    <property type="entry name" value="HRDC_dom_sf"/>
</dbReference>
<reference evidence="15 16" key="1">
    <citation type="journal article" date="2012" name="G3 (Bethesda)">
        <title>Pichia sorbitophila, an interspecies yeast hybrid reveals early steps of genome resolution following polyploidization.</title>
        <authorList>
            <person name="Leh Louis V."/>
            <person name="Despons L."/>
            <person name="Friedrich A."/>
            <person name="Martin T."/>
            <person name="Durrens P."/>
            <person name="Casaregola S."/>
            <person name="Neuveglise C."/>
            <person name="Fairhead C."/>
            <person name="Marck C."/>
            <person name="Cruz J.A."/>
            <person name="Straub M.L."/>
            <person name="Kugler V."/>
            <person name="Sacerdot C."/>
            <person name="Uzunov Z."/>
            <person name="Thierry A."/>
            <person name="Weiss S."/>
            <person name="Bleykasten C."/>
            <person name="De Montigny J."/>
            <person name="Jacques N."/>
            <person name="Jung P."/>
            <person name="Lemaire M."/>
            <person name="Mallet S."/>
            <person name="Morel G."/>
            <person name="Richard G.F."/>
            <person name="Sarkar A."/>
            <person name="Savel G."/>
            <person name="Schacherer J."/>
            <person name="Seret M.L."/>
            <person name="Talla E."/>
            <person name="Samson G."/>
            <person name="Jubin C."/>
            <person name="Poulain J."/>
            <person name="Vacherie B."/>
            <person name="Barbe V."/>
            <person name="Pelletier E."/>
            <person name="Sherman D.J."/>
            <person name="Westhof E."/>
            <person name="Weissenbach J."/>
            <person name="Baret P.V."/>
            <person name="Wincker P."/>
            <person name="Gaillardin C."/>
            <person name="Dujon B."/>
            <person name="Souciet J.L."/>
        </authorList>
    </citation>
    <scope>NUCLEOTIDE SEQUENCE [LARGE SCALE GENOMIC DNA]</scope>
    <source>
        <strain evidence="16">ATCC MYA-4447 / BCRC 22081 / CBS 7064 / NBRC 10061 / NRRL Y-12695</strain>
    </source>
</reference>
<dbReference type="Proteomes" id="UP000005222">
    <property type="component" value="Chromosome F"/>
</dbReference>
<dbReference type="InterPro" id="IPR001650">
    <property type="entry name" value="Helicase_C-like"/>
</dbReference>
<dbReference type="Pfam" id="PF09382">
    <property type="entry name" value="RQC"/>
    <property type="match status" value="1"/>
</dbReference>
<dbReference type="InParanoid" id="G8YMA4"/>
<dbReference type="GO" id="GO:0006312">
    <property type="term" value="P:mitotic recombination"/>
    <property type="evidence" value="ECO:0007669"/>
    <property type="project" value="UniProtKB-ARBA"/>
</dbReference>
<feature type="domain" description="Helicase ATP-binding" evidence="13">
    <location>
        <begin position="758"/>
        <end position="935"/>
    </location>
</feature>
<feature type="compositionally biased region" description="Basic and acidic residues" evidence="12">
    <location>
        <begin position="174"/>
        <end position="195"/>
    </location>
</feature>
<dbReference type="GO" id="GO:0016787">
    <property type="term" value="F:hydrolase activity"/>
    <property type="evidence" value="ECO:0007669"/>
    <property type="project" value="UniProtKB-KW"/>
</dbReference>
<evidence type="ECO:0000259" key="13">
    <source>
        <dbReference type="PROSITE" id="PS51192"/>
    </source>
</evidence>
<dbReference type="Pfam" id="PF16124">
    <property type="entry name" value="RecQ_Zn_bind"/>
    <property type="match status" value="1"/>
</dbReference>
<dbReference type="GO" id="GO:0031422">
    <property type="term" value="C:RecQ family helicase-topoisomerase III complex"/>
    <property type="evidence" value="ECO:0007669"/>
    <property type="project" value="UniProtKB-ARBA"/>
</dbReference>
<feature type="region of interest" description="Disordered" evidence="12">
    <location>
        <begin position="1289"/>
        <end position="1319"/>
    </location>
</feature>
<evidence type="ECO:0000256" key="10">
    <source>
        <dbReference type="ARBA" id="ARBA00034617"/>
    </source>
</evidence>
<feature type="compositionally biased region" description="Acidic residues" evidence="12">
    <location>
        <begin position="497"/>
        <end position="512"/>
    </location>
</feature>
<dbReference type="SMART" id="SM00956">
    <property type="entry name" value="RQC"/>
    <property type="match status" value="1"/>
</dbReference>
<keyword evidence="3" id="KW-0547">Nucleotide-binding</keyword>
<dbReference type="InterPro" id="IPR027417">
    <property type="entry name" value="P-loop_NTPase"/>
</dbReference>
<evidence type="ECO:0000256" key="1">
    <source>
        <dbReference type="ARBA" id="ARBA00004123"/>
    </source>
</evidence>
<evidence type="ECO:0000256" key="5">
    <source>
        <dbReference type="ARBA" id="ARBA00022806"/>
    </source>
</evidence>
<evidence type="ECO:0000256" key="4">
    <source>
        <dbReference type="ARBA" id="ARBA00022801"/>
    </source>
</evidence>
<dbReference type="Pfam" id="PF00270">
    <property type="entry name" value="DEAD"/>
    <property type="match status" value="1"/>
</dbReference>
<dbReference type="InterPro" id="IPR002464">
    <property type="entry name" value="DNA/RNA_helicase_DEAH_CS"/>
</dbReference>
<dbReference type="PANTHER" id="PTHR13710:SF153">
    <property type="entry name" value="RECQ-LIKE DNA HELICASE BLM"/>
    <property type="match status" value="1"/>
</dbReference>
<evidence type="ECO:0000256" key="3">
    <source>
        <dbReference type="ARBA" id="ARBA00022741"/>
    </source>
</evidence>
<protein>
    <recommendedName>
        <fullName evidence="11">DNA 3'-5' helicase</fullName>
        <ecNumber evidence="11">5.6.2.4</ecNumber>
    </recommendedName>
</protein>
<evidence type="ECO:0000256" key="7">
    <source>
        <dbReference type="ARBA" id="ARBA00023125"/>
    </source>
</evidence>
<dbReference type="CDD" id="cd17920">
    <property type="entry name" value="DEXHc_RecQ"/>
    <property type="match status" value="1"/>
</dbReference>
<evidence type="ECO:0000256" key="12">
    <source>
        <dbReference type="SAM" id="MobiDB-lite"/>
    </source>
</evidence>
<dbReference type="STRING" id="559304.G8YMA4"/>
<gene>
    <name evidence="15" type="primary">Piso0_002008</name>
    <name evidence="15" type="ORF">GNLVRS01_PISO0F02733g</name>
</gene>
<feature type="region of interest" description="Disordered" evidence="12">
    <location>
        <begin position="607"/>
        <end position="630"/>
    </location>
</feature>
<dbReference type="FunFam" id="3.40.50.300:FF:000340">
    <property type="entry name" value="Bloom syndrome, RecQ helicase"/>
    <property type="match status" value="1"/>
</dbReference>
<dbReference type="PROSITE" id="PS51194">
    <property type="entry name" value="HELICASE_CTER"/>
    <property type="match status" value="1"/>
</dbReference>
<feature type="region of interest" description="Disordered" evidence="12">
    <location>
        <begin position="37"/>
        <end position="216"/>
    </location>
</feature>
<dbReference type="PROSITE" id="PS51192">
    <property type="entry name" value="HELICASE_ATP_BIND_1"/>
    <property type="match status" value="1"/>
</dbReference>
<dbReference type="InterPro" id="IPR014001">
    <property type="entry name" value="Helicase_ATP-bd"/>
</dbReference>
<evidence type="ECO:0000256" key="11">
    <source>
        <dbReference type="ARBA" id="ARBA00034808"/>
    </source>
</evidence>
<feature type="region of interest" description="Disordered" evidence="12">
    <location>
        <begin position="417"/>
        <end position="525"/>
    </location>
</feature>
<dbReference type="PANTHER" id="PTHR13710">
    <property type="entry name" value="DNA HELICASE RECQ FAMILY MEMBER"/>
    <property type="match status" value="1"/>
</dbReference>
<dbReference type="GO" id="GO:0005634">
    <property type="term" value="C:nucleus"/>
    <property type="evidence" value="ECO:0007669"/>
    <property type="project" value="UniProtKB-SubCell"/>
</dbReference>
<proteinExistence type="inferred from homology"/>
<comment type="catalytic activity">
    <reaction evidence="10">
        <text>Couples ATP hydrolysis with the unwinding of duplex DNA by translocating in the 3'-5' direction.</text>
        <dbReference type="EC" id="5.6.2.4"/>
    </reaction>
</comment>
<dbReference type="OrthoDB" id="10261556at2759"/>
<dbReference type="Gene3D" id="1.10.10.10">
    <property type="entry name" value="Winged helix-like DNA-binding domain superfamily/Winged helix DNA-binding domain"/>
    <property type="match status" value="1"/>
</dbReference>
<dbReference type="InterPro" id="IPR004589">
    <property type="entry name" value="DNA_helicase_ATP-dep_RecQ"/>
</dbReference>
<feature type="compositionally biased region" description="Basic and acidic residues" evidence="12">
    <location>
        <begin position="658"/>
        <end position="689"/>
    </location>
</feature>
<dbReference type="InterPro" id="IPR032284">
    <property type="entry name" value="RecQ_Zn-bd"/>
</dbReference>
<dbReference type="SUPFAM" id="SSF46785">
    <property type="entry name" value="Winged helix' DNA-binding domain"/>
    <property type="match status" value="1"/>
</dbReference>
<feature type="compositionally biased region" description="Polar residues" evidence="12">
    <location>
        <begin position="68"/>
        <end position="97"/>
    </location>
</feature>
<keyword evidence="5" id="KW-0347">Helicase</keyword>
<keyword evidence="9" id="KW-0539">Nucleus</keyword>
<evidence type="ECO:0000256" key="6">
    <source>
        <dbReference type="ARBA" id="ARBA00022840"/>
    </source>
</evidence>
<feature type="compositionally biased region" description="Polar residues" evidence="12">
    <location>
        <begin position="37"/>
        <end position="49"/>
    </location>
</feature>
<comment type="similarity">
    <text evidence="2">Belongs to the helicase family. RecQ subfamily.</text>
</comment>
<dbReference type="GO" id="GO:0031573">
    <property type="term" value="P:mitotic intra-S DNA damage checkpoint signaling"/>
    <property type="evidence" value="ECO:0007669"/>
    <property type="project" value="UniProtKB-ARBA"/>
</dbReference>
<dbReference type="PROSITE" id="PS00690">
    <property type="entry name" value="DEAH_ATP_HELICASE"/>
    <property type="match status" value="1"/>
</dbReference>
<dbReference type="FunCoup" id="G8YMA4">
    <property type="interactions" value="688"/>
</dbReference>
<dbReference type="Gene3D" id="3.40.50.300">
    <property type="entry name" value="P-loop containing nucleotide triphosphate hydrolases"/>
    <property type="match status" value="2"/>
</dbReference>
<accession>G8YMA4</accession>
<dbReference type="InterPro" id="IPR011545">
    <property type="entry name" value="DEAD/DEAH_box_helicase_dom"/>
</dbReference>
<feature type="region of interest" description="Disordered" evidence="12">
    <location>
        <begin position="1381"/>
        <end position="1430"/>
    </location>
</feature>
<name>G8YMA4_PICSO</name>
<feature type="compositionally biased region" description="Polar residues" evidence="12">
    <location>
        <begin position="1420"/>
        <end position="1430"/>
    </location>
</feature>
<keyword evidence="7" id="KW-0238">DNA-binding</keyword>
<dbReference type="Gene3D" id="1.10.150.80">
    <property type="entry name" value="HRDC domain"/>
    <property type="match status" value="1"/>
</dbReference>
<evidence type="ECO:0000313" key="16">
    <source>
        <dbReference type="Proteomes" id="UP000005222"/>
    </source>
</evidence>
<dbReference type="eggNOG" id="KOG0351">
    <property type="taxonomic scope" value="Eukaryota"/>
</dbReference>
<dbReference type="CDD" id="cd18794">
    <property type="entry name" value="SF2_C_RecQ"/>
    <property type="match status" value="1"/>
</dbReference>
<dbReference type="GO" id="GO:0043138">
    <property type="term" value="F:3'-5' DNA helicase activity"/>
    <property type="evidence" value="ECO:0007669"/>
    <property type="project" value="UniProtKB-EC"/>
</dbReference>
<feature type="region of interest" description="Disordered" evidence="12">
    <location>
        <begin position="366"/>
        <end position="387"/>
    </location>
</feature>
<feature type="region of interest" description="Disordered" evidence="12">
    <location>
        <begin position="655"/>
        <end position="689"/>
    </location>
</feature>
<feature type="domain" description="Helicase C-terminal" evidence="14">
    <location>
        <begin position="960"/>
        <end position="1106"/>
    </location>
</feature>
<dbReference type="GO" id="GO:0005737">
    <property type="term" value="C:cytoplasm"/>
    <property type="evidence" value="ECO:0007669"/>
    <property type="project" value="TreeGrafter"/>
</dbReference>
<keyword evidence="4" id="KW-0378">Hydrolase</keyword>
<feature type="compositionally biased region" description="Low complexity" evidence="12">
    <location>
        <begin position="1291"/>
        <end position="1307"/>
    </location>
</feature>
<evidence type="ECO:0000259" key="14">
    <source>
        <dbReference type="PROSITE" id="PS51194"/>
    </source>
</evidence>
<evidence type="ECO:0000256" key="2">
    <source>
        <dbReference type="ARBA" id="ARBA00005446"/>
    </source>
</evidence>
<comment type="subcellular location">
    <subcellularLocation>
        <location evidence="1">Nucleus</location>
    </subcellularLocation>
</comment>
<dbReference type="FunFam" id="3.40.50.300:FF:000296">
    <property type="entry name" value="ATP-dependent DNA helicase RecQ"/>
    <property type="match status" value="1"/>
</dbReference>
<dbReference type="InterPro" id="IPR018982">
    <property type="entry name" value="RQC_domain"/>
</dbReference>
<evidence type="ECO:0000256" key="8">
    <source>
        <dbReference type="ARBA" id="ARBA00023235"/>
    </source>
</evidence>
<evidence type="ECO:0000256" key="9">
    <source>
        <dbReference type="ARBA" id="ARBA00023242"/>
    </source>
</evidence>
<dbReference type="GO" id="GO:0000724">
    <property type="term" value="P:double-strand break repair via homologous recombination"/>
    <property type="evidence" value="ECO:0007669"/>
    <property type="project" value="UniProtKB-ARBA"/>
</dbReference>
<dbReference type="InterPro" id="IPR036390">
    <property type="entry name" value="WH_DNA-bd_sf"/>
</dbReference>
<dbReference type="Pfam" id="PF00271">
    <property type="entry name" value="Helicase_C"/>
    <property type="match status" value="1"/>
</dbReference>
<keyword evidence="6" id="KW-0067">ATP-binding</keyword>
<dbReference type="SMART" id="SM00490">
    <property type="entry name" value="HELICc"/>
    <property type="match status" value="1"/>
</dbReference>
<dbReference type="SMART" id="SM00487">
    <property type="entry name" value="DEXDc"/>
    <property type="match status" value="1"/>
</dbReference>
<dbReference type="SUPFAM" id="SSF52540">
    <property type="entry name" value="P-loop containing nucleoside triphosphate hydrolases"/>
    <property type="match status" value="2"/>
</dbReference>
<dbReference type="InterPro" id="IPR036388">
    <property type="entry name" value="WH-like_DNA-bd_sf"/>
</dbReference>
<evidence type="ECO:0000313" key="15">
    <source>
        <dbReference type="EMBL" id="CCE88500.1"/>
    </source>
</evidence>
<feature type="compositionally biased region" description="Polar residues" evidence="12">
    <location>
        <begin position="428"/>
        <end position="442"/>
    </location>
</feature>
<feature type="compositionally biased region" description="Polar residues" evidence="12">
    <location>
        <begin position="621"/>
        <end position="630"/>
    </location>
</feature>
<dbReference type="GO" id="GO:0005524">
    <property type="term" value="F:ATP binding"/>
    <property type="evidence" value="ECO:0007669"/>
    <property type="project" value="UniProtKB-KW"/>
</dbReference>
<dbReference type="EMBL" id="FO082054">
    <property type="protein sequence ID" value="CCE88500.1"/>
    <property type="molecule type" value="Genomic_DNA"/>
</dbReference>
<dbReference type="GO" id="GO:0006260">
    <property type="term" value="P:DNA replication"/>
    <property type="evidence" value="ECO:0007669"/>
    <property type="project" value="InterPro"/>
</dbReference>
<dbReference type="GO" id="GO:0003677">
    <property type="term" value="F:DNA binding"/>
    <property type="evidence" value="ECO:0007669"/>
    <property type="project" value="UniProtKB-KW"/>
</dbReference>
<dbReference type="NCBIfam" id="TIGR00614">
    <property type="entry name" value="recQ_fam"/>
    <property type="match status" value="1"/>
</dbReference>
<keyword evidence="8" id="KW-0413">Isomerase</keyword>
<keyword evidence="16" id="KW-1185">Reference proteome</keyword>
<dbReference type="EC" id="5.6.2.4" evidence="11"/>
<dbReference type="OMA" id="CAGYDIC"/>
<dbReference type="GO" id="GO:0000729">
    <property type="term" value="P:DNA double-strand break processing"/>
    <property type="evidence" value="ECO:0007669"/>
    <property type="project" value="UniProtKB-ARBA"/>
</dbReference>
<organism evidence="15 16">
    <name type="scientific">Pichia sorbitophila (strain ATCC MYA-4447 / BCRC 22081 / CBS 7064 / NBRC 10061 / NRRL Y-12695)</name>
    <name type="common">Hybrid yeast</name>
    <dbReference type="NCBI Taxonomy" id="559304"/>
    <lineage>
        <taxon>Eukaryota</taxon>
        <taxon>Fungi</taxon>
        <taxon>Dikarya</taxon>
        <taxon>Ascomycota</taxon>
        <taxon>Saccharomycotina</taxon>
        <taxon>Pichiomycetes</taxon>
        <taxon>Debaryomycetaceae</taxon>
        <taxon>Millerozyma</taxon>
    </lineage>
</organism>
<dbReference type="GO" id="GO:0009378">
    <property type="term" value="F:four-way junction helicase activity"/>
    <property type="evidence" value="ECO:0007669"/>
    <property type="project" value="TreeGrafter"/>
</dbReference>
<feature type="compositionally biased region" description="Low complexity" evidence="12">
    <location>
        <begin position="98"/>
        <end position="116"/>
    </location>
</feature>
<sequence length="1430" mass="160999">MVVSNNLAEHLRWIRQTKPQIPDRSTIEVFISYSQENSEYSRNNTSDRPLQNGYAPSPVKSIAPPSGHTINHNGPVISSMNGSSSVLENQRRISQGVSRLPQSQQPSSSLGPDQQDTNGNTRQTPQRMHRISHHDTSDNHNSMDAAENAHPIIDLTDSPENHGSKNNRSPFNIQKEKNIPSRSNAEPDSRFDRSANVHKSRSISSPQSRDLESAHRQNELQQQYIRLCESNISLLVKRYNTIESTSLSLDEKKAYLKNEFSPQFQELNKRRLSVRSQLDFLKEEPLEEPLPSMSKLDEVQNFDSDRLSSPSIARIDFSSQFSDIANVSSRSKPYEISQAARTNKRLSPIESFSDNINEARTLLHGRQEIDKHTAPSNTHMSDTEEEDEFGADLMAGLRTPSQERDDEYDLGSFIDNDIRTQESEDDTYIQSQSQKTEASYNPENEHTTHDSSYPSIETAKPASKGHASPLPVEGEGSSERVYDSQDDDSGNSGIEQNDIDDSAAENDTDIDSETQTHGVNGGKAVSDTQNELADIVLSPDVAQRFGIDYSKMGNEQASETKSPIRERPYSTTLPDNIEDDDVEEIEDFTTQLNQERELHTDVIEISSEDEEEYNNRPAYANTPNEGLFNGTNTYIKKEGEREREDKNEVRILSYSDLEAEKDGMSTQIENKDPQSTERNKDDANSKEKRTTVLDTISNVESDLDFSDDEDELIDILNSRTSFRDNIPSGSEAFIDDVYQCLNRLFHLKSFRPNQLEAIVSTLNGRDVFVLMPTGGGKSLCYQLPALISSGKTRGTTIVISPLISLMQDQVQHLLHKNIRAGMISSKGSAAERKSTLEQFRNGELQLVYLSPEMVNTSQHIQRIIARLYESRQLARVVVDEAHCVSSWGHDFRPDYKGMSLFKQQFPQVPVMALTATANEKVRMDIVHHLQMSDPVLLKQSFNRTNLFYEIKWKAANFLDWIRDYILTKQQNKTGIIYCHSKQSCEVTSDRLNQWGVRCSYYHAGLSPTERFQIQTDWQQNRIQVICATIAFGMGIDKPDVRFVIHLFIPRSLEGYYQETGRAGRDGLPSECIMFYSYKDARSLQNMIQRDSELDREGKESHLAKLRQVVQYCENTSDCRRKQVLHYFNERFDPAHCARKCDNCLNNNSANAVIHDVTAYAKDILSLVESLQGDKVTVLHCQDVFRGSNSTKIVRMGHHESPYHGGGRQLDKTYVERVFFYLLSEGCLMEYHVMKGGFASNYVKLGPRARQVLDGRKTIKIPFAAAGQTSTPASAPAFVSAATVKNTMQRLQNQSARQQGRQSQSQSQTLRPHSQQPHPDCYGELVRAARAHSLDLSDEALREIAATLPTNKRDFSRTRGVAKHQTAAFASLKKLLGALARARSKSQVAAAASPSGGRAKRKPTAGASGAPSAPRRKRPRTQSQQARAMPL</sequence>